<dbReference type="EMBL" id="VJZA01000071">
    <property type="protein sequence ID" value="TVT17844.1"/>
    <property type="molecule type" value="Genomic_DNA"/>
</dbReference>
<reference evidence="1 2" key="1">
    <citation type="submission" date="2019-07" db="EMBL/GenBank/DDBJ databases">
        <title>New species of Amycolatopsis and Streptomyces.</title>
        <authorList>
            <person name="Duangmal K."/>
            <person name="Teo W.F.A."/>
            <person name="Lipun K."/>
        </authorList>
    </citation>
    <scope>NUCLEOTIDE SEQUENCE [LARGE SCALE GENOMIC DNA]</scope>
    <source>
        <strain evidence="1 2">JCM 30562</strain>
    </source>
</reference>
<comment type="caution">
    <text evidence="1">The sequence shown here is derived from an EMBL/GenBank/DDBJ whole genome shotgun (WGS) entry which is preliminary data.</text>
</comment>
<keyword evidence="1" id="KW-0238">DNA-binding</keyword>
<gene>
    <name evidence="1" type="ORF">FNH06_29880</name>
</gene>
<proteinExistence type="predicted"/>
<dbReference type="RefSeq" id="WP_144643280.1">
    <property type="nucleotide sequence ID" value="NZ_BNAX01000024.1"/>
</dbReference>
<evidence type="ECO:0000313" key="1">
    <source>
        <dbReference type="EMBL" id="TVT17844.1"/>
    </source>
</evidence>
<dbReference type="OrthoDB" id="511178at2"/>
<protein>
    <submittedName>
        <fullName evidence="1">DNA-binding protein</fullName>
    </submittedName>
</protein>
<dbReference type="GO" id="GO:0003677">
    <property type="term" value="F:DNA binding"/>
    <property type="evidence" value="ECO:0007669"/>
    <property type="project" value="UniProtKB-KW"/>
</dbReference>
<sequence>MTIALEDVLAKAGLRIAAAEFLTLVEDAARRLVPPNPDPAHFFAPGQRQALAEAGLDLSPYHEDEPDYRARAVAAQAVLAESALTVSAAAGRLGIDPSRVRHRLAARRLTGWKDQGGWRLPAWQFTEDGVLPSLDAVLAAVPGDEPALVVAAFMTTKQDDLEIAGEAVTPRQWLLAGGDPRPVAALAGTLGTAF</sequence>
<organism evidence="1 2">
    <name type="scientific">Amycolatopsis acidiphila</name>
    <dbReference type="NCBI Taxonomy" id="715473"/>
    <lineage>
        <taxon>Bacteria</taxon>
        <taxon>Bacillati</taxon>
        <taxon>Actinomycetota</taxon>
        <taxon>Actinomycetes</taxon>
        <taxon>Pseudonocardiales</taxon>
        <taxon>Pseudonocardiaceae</taxon>
        <taxon>Amycolatopsis</taxon>
    </lineage>
</organism>
<name>A0A558A0R6_9PSEU</name>
<dbReference type="AlphaFoldDB" id="A0A558A0R6"/>
<evidence type="ECO:0000313" key="2">
    <source>
        <dbReference type="Proteomes" id="UP000318578"/>
    </source>
</evidence>
<dbReference type="Proteomes" id="UP000318578">
    <property type="component" value="Unassembled WGS sequence"/>
</dbReference>
<accession>A0A558A0R6</accession>
<keyword evidence="2" id="KW-1185">Reference proteome</keyword>